<keyword evidence="1" id="KW-1133">Transmembrane helix</keyword>
<dbReference type="EnsemblPlants" id="KEH23938">
    <property type="protein sequence ID" value="KEH23938"/>
    <property type="gene ID" value="MTR_7g097100"/>
</dbReference>
<reference evidence="2 4" key="1">
    <citation type="journal article" date="2011" name="Nature">
        <title>The Medicago genome provides insight into the evolution of rhizobial symbioses.</title>
        <authorList>
            <person name="Young N.D."/>
            <person name="Debelle F."/>
            <person name="Oldroyd G.E."/>
            <person name="Geurts R."/>
            <person name="Cannon S.B."/>
            <person name="Udvardi M.K."/>
            <person name="Benedito V.A."/>
            <person name="Mayer K.F."/>
            <person name="Gouzy J."/>
            <person name="Schoof H."/>
            <person name="Van de Peer Y."/>
            <person name="Proost S."/>
            <person name="Cook D.R."/>
            <person name="Meyers B.C."/>
            <person name="Spannagl M."/>
            <person name="Cheung F."/>
            <person name="De Mita S."/>
            <person name="Krishnakumar V."/>
            <person name="Gundlach H."/>
            <person name="Zhou S."/>
            <person name="Mudge J."/>
            <person name="Bharti A.K."/>
            <person name="Murray J.D."/>
            <person name="Naoumkina M.A."/>
            <person name="Rosen B."/>
            <person name="Silverstein K.A."/>
            <person name="Tang H."/>
            <person name="Rombauts S."/>
            <person name="Zhao P.X."/>
            <person name="Zhou P."/>
            <person name="Barbe V."/>
            <person name="Bardou P."/>
            <person name="Bechner M."/>
            <person name="Bellec A."/>
            <person name="Berger A."/>
            <person name="Berges H."/>
            <person name="Bidwell S."/>
            <person name="Bisseling T."/>
            <person name="Choisne N."/>
            <person name="Couloux A."/>
            <person name="Denny R."/>
            <person name="Deshpande S."/>
            <person name="Dai X."/>
            <person name="Doyle J.J."/>
            <person name="Dudez A.M."/>
            <person name="Farmer A.D."/>
            <person name="Fouteau S."/>
            <person name="Franken C."/>
            <person name="Gibelin C."/>
            <person name="Gish J."/>
            <person name="Goldstein S."/>
            <person name="Gonzalez A.J."/>
            <person name="Green P.J."/>
            <person name="Hallab A."/>
            <person name="Hartog M."/>
            <person name="Hua A."/>
            <person name="Humphray S.J."/>
            <person name="Jeong D.H."/>
            <person name="Jing Y."/>
            <person name="Jocker A."/>
            <person name="Kenton S.M."/>
            <person name="Kim D.J."/>
            <person name="Klee K."/>
            <person name="Lai H."/>
            <person name="Lang C."/>
            <person name="Lin S."/>
            <person name="Macmil S.L."/>
            <person name="Magdelenat G."/>
            <person name="Matthews L."/>
            <person name="McCorrison J."/>
            <person name="Monaghan E.L."/>
            <person name="Mun J.H."/>
            <person name="Najar F.Z."/>
            <person name="Nicholson C."/>
            <person name="Noirot C."/>
            <person name="O'Bleness M."/>
            <person name="Paule C.R."/>
            <person name="Poulain J."/>
            <person name="Prion F."/>
            <person name="Qin B."/>
            <person name="Qu C."/>
            <person name="Retzel E.F."/>
            <person name="Riddle C."/>
            <person name="Sallet E."/>
            <person name="Samain S."/>
            <person name="Samson N."/>
            <person name="Sanders I."/>
            <person name="Saurat O."/>
            <person name="Scarpelli C."/>
            <person name="Schiex T."/>
            <person name="Segurens B."/>
            <person name="Severin A.J."/>
            <person name="Sherrier D.J."/>
            <person name="Shi R."/>
            <person name="Sims S."/>
            <person name="Singer S.R."/>
            <person name="Sinharoy S."/>
            <person name="Sterck L."/>
            <person name="Viollet A."/>
            <person name="Wang B.B."/>
            <person name="Wang K."/>
            <person name="Wang M."/>
            <person name="Wang X."/>
            <person name="Warfsmann J."/>
            <person name="Weissenbach J."/>
            <person name="White D.D."/>
            <person name="White J.D."/>
            <person name="Wiley G.B."/>
            <person name="Wincker P."/>
            <person name="Xing Y."/>
            <person name="Yang L."/>
            <person name="Yao Z."/>
            <person name="Ying F."/>
            <person name="Zhai J."/>
            <person name="Zhou L."/>
            <person name="Zuber A."/>
            <person name="Denarie J."/>
            <person name="Dixon R.A."/>
            <person name="May G.D."/>
            <person name="Schwartz D.C."/>
            <person name="Rogers J."/>
            <person name="Quetier F."/>
            <person name="Town C.D."/>
            <person name="Roe B.A."/>
        </authorList>
    </citation>
    <scope>NUCLEOTIDE SEQUENCE [LARGE SCALE GENOMIC DNA]</scope>
    <source>
        <strain evidence="2">A17</strain>
        <strain evidence="3 4">cv. Jemalong A17</strain>
    </source>
</reference>
<name>A0A072U499_MEDTR</name>
<gene>
    <name evidence="2" type="ordered locus">MTR_7g097100</name>
</gene>
<keyword evidence="4" id="KW-1185">Reference proteome</keyword>
<reference evidence="3" key="3">
    <citation type="submission" date="2015-04" db="UniProtKB">
        <authorList>
            <consortium name="EnsemblPlants"/>
        </authorList>
    </citation>
    <scope>IDENTIFICATION</scope>
    <source>
        <strain evidence="3">cv. Jemalong A17</strain>
    </source>
</reference>
<feature type="transmembrane region" description="Helical" evidence="1">
    <location>
        <begin position="60"/>
        <end position="82"/>
    </location>
</feature>
<reference evidence="2 4" key="2">
    <citation type="journal article" date="2014" name="BMC Genomics">
        <title>An improved genome release (version Mt4.0) for the model legume Medicago truncatula.</title>
        <authorList>
            <person name="Tang H."/>
            <person name="Krishnakumar V."/>
            <person name="Bidwell S."/>
            <person name="Rosen B."/>
            <person name="Chan A."/>
            <person name="Zhou S."/>
            <person name="Gentzbittel L."/>
            <person name="Childs K.L."/>
            <person name="Yandell M."/>
            <person name="Gundlach H."/>
            <person name="Mayer K.F."/>
            <person name="Schwartz D.C."/>
            <person name="Town C.D."/>
        </authorList>
    </citation>
    <scope>GENOME REANNOTATION</scope>
    <source>
        <strain evidence="2">A17</strain>
        <strain evidence="3 4">cv. Jemalong A17</strain>
    </source>
</reference>
<dbReference type="EMBL" id="CM001223">
    <property type="protein sequence ID" value="KEH23938.1"/>
    <property type="molecule type" value="Genomic_DNA"/>
</dbReference>
<evidence type="ECO:0000313" key="2">
    <source>
        <dbReference type="EMBL" id="KEH23938.1"/>
    </source>
</evidence>
<sequence>MDLITEHNINGSETNFCFHGGADFGSFVAGLVMVFGGGACGGFWWCCAWWLVLLFGEGKWWSMVVLVTVVVVVLVFVVFFWWCGGKYQDSIREAREVDKLLEPKLNMDSSKKNTGNNSSSWK</sequence>
<organism evidence="2 4">
    <name type="scientific">Medicago truncatula</name>
    <name type="common">Barrel medic</name>
    <name type="synonym">Medicago tribuloides</name>
    <dbReference type="NCBI Taxonomy" id="3880"/>
    <lineage>
        <taxon>Eukaryota</taxon>
        <taxon>Viridiplantae</taxon>
        <taxon>Streptophyta</taxon>
        <taxon>Embryophyta</taxon>
        <taxon>Tracheophyta</taxon>
        <taxon>Spermatophyta</taxon>
        <taxon>Magnoliopsida</taxon>
        <taxon>eudicotyledons</taxon>
        <taxon>Gunneridae</taxon>
        <taxon>Pentapetalae</taxon>
        <taxon>rosids</taxon>
        <taxon>fabids</taxon>
        <taxon>Fabales</taxon>
        <taxon>Fabaceae</taxon>
        <taxon>Papilionoideae</taxon>
        <taxon>50 kb inversion clade</taxon>
        <taxon>NPAAA clade</taxon>
        <taxon>Hologalegina</taxon>
        <taxon>IRL clade</taxon>
        <taxon>Trifolieae</taxon>
        <taxon>Medicago</taxon>
    </lineage>
</organism>
<accession>A0A072U499</accession>
<dbReference type="AlphaFoldDB" id="A0A072U499"/>
<keyword evidence="1 2" id="KW-0812">Transmembrane</keyword>
<protein>
    <submittedName>
        <fullName evidence="2">Transmembrane protein, putative</fullName>
    </submittedName>
</protein>
<dbReference type="HOGENOM" id="CLU_2030202_0_0_1"/>
<evidence type="ECO:0000256" key="1">
    <source>
        <dbReference type="SAM" id="Phobius"/>
    </source>
</evidence>
<proteinExistence type="predicted"/>
<evidence type="ECO:0000313" key="4">
    <source>
        <dbReference type="Proteomes" id="UP000002051"/>
    </source>
</evidence>
<dbReference type="Proteomes" id="UP000002051">
    <property type="component" value="Unassembled WGS sequence"/>
</dbReference>
<evidence type="ECO:0000313" key="3">
    <source>
        <dbReference type="EnsemblPlants" id="KEH23938"/>
    </source>
</evidence>
<keyword evidence="1" id="KW-0472">Membrane</keyword>
<feature type="transmembrane region" description="Helical" evidence="1">
    <location>
        <begin position="28"/>
        <end position="53"/>
    </location>
</feature>